<dbReference type="Proteomes" id="UP000229433">
    <property type="component" value="Unassembled WGS sequence"/>
</dbReference>
<dbReference type="AlphaFoldDB" id="A0A2G1VW28"/>
<sequence>MNNLSQDYNTTLEILKKEGTQTLKQLASALAITTEGARFQLQKLSGEGLVKSESKSQGRGRPQQIWSLTEKGHAQFPNAHAGITIKLIEKIKETLGEKALDAIIFATGDDNILKYNAAINRDASLEEKLNELASIRTEEGYMAHISKEEDGYLLVENHCPICDAAKSCQGFCKSELRTFKNVLGDQVAIERTSHILTGAKRCAYKITPIG</sequence>
<dbReference type="InterPro" id="IPR036390">
    <property type="entry name" value="WH_DNA-bd_sf"/>
</dbReference>
<dbReference type="EMBL" id="NQXA01000001">
    <property type="protein sequence ID" value="PHQ30982.1"/>
    <property type="molecule type" value="Genomic_DNA"/>
</dbReference>
<gene>
    <name evidence="1" type="ORF">CJ305_01790</name>
</gene>
<protein>
    <submittedName>
        <fullName evidence="1">MarR family transcriptional regulator</fullName>
    </submittedName>
</protein>
<evidence type="ECO:0000313" key="2">
    <source>
        <dbReference type="Proteomes" id="UP000229433"/>
    </source>
</evidence>
<dbReference type="Pfam" id="PF13814">
    <property type="entry name" value="Replic_Relax"/>
    <property type="match status" value="1"/>
</dbReference>
<dbReference type="RefSeq" id="WP_099644521.1">
    <property type="nucleotide sequence ID" value="NZ_KZ319287.1"/>
</dbReference>
<accession>A0A2G1VW28</accession>
<comment type="caution">
    <text evidence="1">The sequence shown here is derived from an EMBL/GenBank/DDBJ whole genome shotgun (WGS) entry which is preliminary data.</text>
</comment>
<dbReference type="OrthoDB" id="155998at2"/>
<name>A0A2G1VW28_9FLAO</name>
<organism evidence="1 2">
    <name type="scientific">Leeuwenhoekiella nanhaiensis</name>
    <dbReference type="NCBI Taxonomy" id="1655491"/>
    <lineage>
        <taxon>Bacteria</taxon>
        <taxon>Pseudomonadati</taxon>
        <taxon>Bacteroidota</taxon>
        <taxon>Flavobacteriia</taxon>
        <taxon>Flavobacteriales</taxon>
        <taxon>Flavobacteriaceae</taxon>
        <taxon>Leeuwenhoekiella</taxon>
    </lineage>
</organism>
<evidence type="ECO:0000313" key="1">
    <source>
        <dbReference type="EMBL" id="PHQ30982.1"/>
    </source>
</evidence>
<dbReference type="Gene3D" id="1.10.10.10">
    <property type="entry name" value="Winged helix-like DNA-binding domain superfamily/Winged helix DNA-binding domain"/>
    <property type="match status" value="1"/>
</dbReference>
<dbReference type="SUPFAM" id="SSF46785">
    <property type="entry name" value="Winged helix' DNA-binding domain"/>
    <property type="match status" value="1"/>
</dbReference>
<reference evidence="1 2" key="1">
    <citation type="submission" date="2017-08" db="EMBL/GenBank/DDBJ databases">
        <title>The whole genome shortgun sequences of strain Leeuwenhoekiella nanhaiensis G18 from the South China Sea.</title>
        <authorList>
            <person name="Liu Q."/>
        </authorList>
    </citation>
    <scope>NUCLEOTIDE SEQUENCE [LARGE SCALE GENOMIC DNA]</scope>
    <source>
        <strain evidence="1 2">G18</strain>
    </source>
</reference>
<dbReference type="InterPro" id="IPR025855">
    <property type="entry name" value="Replic_Relax"/>
</dbReference>
<dbReference type="InterPro" id="IPR036388">
    <property type="entry name" value="WH-like_DNA-bd_sf"/>
</dbReference>
<keyword evidence="2" id="KW-1185">Reference proteome</keyword>
<proteinExistence type="predicted"/>